<dbReference type="EMBL" id="AZBU02000001">
    <property type="protein sequence ID" value="TMS35186.1"/>
    <property type="molecule type" value="Genomic_DNA"/>
</dbReference>
<dbReference type="GO" id="GO:0005829">
    <property type="term" value="C:cytosol"/>
    <property type="evidence" value="ECO:0007669"/>
    <property type="project" value="UniProtKB-SubCell"/>
</dbReference>
<dbReference type="STRING" id="34508.A0A4U8UQ70"/>
<dbReference type="GO" id="GO:0046872">
    <property type="term" value="F:metal ion binding"/>
    <property type="evidence" value="ECO:0007669"/>
    <property type="project" value="UniProtKB-KW"/>
</dbReference>
<evidence type="ECO:0000256" key="2">
    <source>
        <dbReference type="ARBA" id="ARBA00004434"/>
    </source>
</evidence>
<sequence>MSFGRIGKGAWRIGQQILFKIRDGGRAPQVAKIISKKVAQHVAHRTAQRVPLSKNAFVRALQVALRSTNKRIFVRPFASLHLTKHFFGDDRHGSNRFRSFLFKKRAPVDVYDRIRNLFGTHERYSYKCNSDELPQQLGGYDIGSLIDYGCNAAVYEIRRASDFQNRSLVRQDASQTPRDRREMYPLALKVMFNYHFDLPEHYLWREMGTELLPIPDPVIVLRGQIARFKPIQKSHPNIIKIHTAFTDTMPSNLPDSSRLFPEALPNAPFYESIIEDPKTLFIVMKRYRMTLREYTIRIKRNYWTGRVMLGQLFEASVFLAEHKIAHRDIKSDNVLLDFNSDDEIPHLVLSDFGSAMSTGSWLIPYPDDRIDLGGNLALRAPEIRRAKPGPGVSVDFQRSDLWAMATLGYEIFTRENPFYHELRSDNYIESDLPLLPKKLVPSVRKLLTVCLSVDPSKRPSPELASTVVCMSLFRFGENVREFLENCGVTVDFNIDALNASVSTSARKFGEKMQKTVDDVMGLYAAETILARGLKHGIVSEAELQLRATFLARLDQRQLLDALGYFFN</sequence>
<dbReference type="SMART" id="SM00220">
    <property type="entry name" value="S_TKc"/>
    <property type="match status" value="1"/>
</dbReference>
<dbReference type="GO" id="GO:0004674">
    <property type="term" value="F:protein serine/threonine kinase activity"/>
    <property type="evidence" value="ECO:0007669"/>
    <property type="project" value="UniProtKB-KW"/>
</dbReference>
<dbReference type="PROSITE" id="PS00108">
    <property type="entry name" value="PROTEIN_KINASE_ST"/>
    <property type="match status" value="1"/>
</dbReference>
<evidence type="ECO:0000256" key="12">
    <source>
        <dbReference type="ARBA" id="ARBA00022792"/>
    </source>
</evidence>
<dbReference type="GO" id="GO:0090141">
    <property type="term" value="P:positive regulation of mitochondrial fission"/>
    <property type="evidence" value="ECO:0007669"/>
    <property type="project" value="TreeGrafter"/>
</dbReference>
<keyword evidence="21" id="KW-1185">Reference proteome</keyword>
<keyword evidence="7" id="KW-0808">Transferase</keyword>
<evidence type="ECO:0000313" key="20">
    <source>
        <dbReference type="EMBL" id="TMS35186.1"/>
    </source>
</evidence>
<evidence type="ECO:0000256" key="5">
    <source>
        <dbReference type="ARBA" id="ARBA00012513"/>
    </source>
</evidence>
<dbReference type="GO" id="GO:0000422">
    <property type="term" value="P:autophagy of mitochondrion"/>
    <property type="evidence" value="ECO:0007669"/>
    <property type="project" value="TreeGrafter"/>
</dbReference>
<dbReference type="InterPro" id="IPR051511">
    <property type="entry name" value="MitoQC_Scaffold_Kinases"/>
</dbReference>
<keyword evidence="16" id="KW-0496">Mitochondrion</keyword>
<evidence type="ECO:0000256" key="7">
    <source>
        <dbReference type="ARBA" id="ARBA00022679"/>
    </source>
</evidence>
<evidence type="ECO:0000259" key="19">
    <source>
        <dbReference type="PROSITE" id="PS50011"/>
    </source>
</evidence>
<keyword evidence="10" id="KW-0418">Kinase</keyword>
<dbReference type="GO" id="GO:0042981">
    <property type="term" value="P:regulation of apoptotic process"/>
    <property type="evidence" value="ECO:0007669"/>
    <property type="project" value="TreeGrafter"/>
</dbReference>
<comment type="subcellular location">
    <subcellularLocation>
        <location evidence="3">Cytoplasm</location>
        <location evidence="3">Cytosol</location>
    </subcellularLocation>
    <subcellularLocation>
        <location evidence="2">Mitochondrion inner membrane</location>
        <topology evidence="2">Single-pass membrane protein</topology>
    </subcellularLocation>
    <subcellularLocation>
        <location evidence="4">Mitochondrion outer membrane</location>
        <topology evidence="4">Single-pass membrane protein</topology>
    </subcellularLocation>
</comment>
<evidence type="ECO:0000256" key="11">
    <source>
        <dbReference type="ARBA" id="ARBA00022787"/>
    </source>
</evidence>
<evidence type="ECO:0000256" key="17">
    <source>
        <dbReference type="ARBA" id="ARBA00047899"/>
    </source>
</evidence>
<evidence type="ECO:0000256" key="13">
    <source>
        <dbReference type="ARBA" id="ARBA00022840"/>
    </source>
</evidence>
<keyword evidence="14" id="KW-0460">Magnesium</keyword>
<dbReference type="GO" id="GO:0005741">
    <property type="term" value="C:mitochondrial outer membrane"/>
    <property type="evidence" value="ECO:0007669"/>
    <property type="project" value="UniProtKB-SubCell"/>
</dbReference>
<evidence type="ECO:0000256" key="8">
    <source>
        <dbReference type="ARBA" id="ARBA00022723"/>
    </source>
</evidence>
<dbReference type="Gene3D" id="1.10.510.10">
    <property type="entry name" value="Transferase(Phosphotransferase) domain 1"/>
    <property type="match status" value="1"/>
</dbReference>
<keyword evidence="8" id="KW-0479">Metal-binding</keyword>
<dbReference type="Pfam" id="PF00069">
    <property type="entry name" value="Pkinase"/>
    <property type="match status" value="1"/>
</dbReference>
<evidence type="ECO:0000256" key="9">
    <source>
        <dbReference type="ARBA" id="ARBA00022741"/>
    </source>
</evidence>
<dbReference type="AlphaFoldDB" id="A0A4U8UQ70"/>
<dbReference type="OrthoDB" id="1405469at2759"/>
<reference evidence="20 21" key="2">
    <citation type="journal article" date="2019" name="G3 (Bethesda)">
        <title>Hybrid Assembly of the Genome of the Entomopathogenic Nematode Steinernema carpocapsae Identifies the X-Chromosome.</title>
        <authorList>
            <person name="Serra L."/>
            <person name="Macchietto M."/>
            <person name="Macias-Munoz A."/>
            <person name="McGill C.J."/>
            <person name="Rodriguez I.M."/>
            <person name="Rodriguez B."/>
            <person name="Murad R."/>
            <person name="Mortazavi A."/>
        </authorList>
    </citation>
    <scope>NUCLEOTIDE SEQUENCE [LARGE SCALE GENOMIC DNA]</scope>
    <source>
        <strain evidence="20 21">ALL</strain>
    </source>
</reference>
<keyword evidence="15" id="KW-0809">Transit peptide</keyword>
<evidence type="ECO:0000256" key="14">
    <source>
        <dbReference type="ARBA" id="ARBA00022842"/>
    </source>
</evidence>
<evidence type="ECO:0000256" key="18">
    <source>
        <dbReference type="ARBA" id="ARBA00048679"/>
    </source>
</evidence>
<dbReference type="SUPFAM" id="SSF56112">
    <property type="entry name" value="Protein kinase-like (PK-like)"/>
    <property type="match status" value="1"/>
</dbReference>
<evidence type="ECO:0000256" key="6">
    <source>
        <dbReference type="ARBA" id="ARBA00022527"/>
    </source>
</evidence>
<evidence type="ECO:0000256" key="16">
    <source>
        <dbReference type="ARBA" id="ARBA00023128"/>
    </source>
</evidence>
<comment type="caution">
    <text evidence="20">The sequence shown here is derived from an EMBL/GenBank/DDBJ whole genome shotgun (WGS) entry which is preliminary data.</text>
</comment>
<name>A0A4U8UQ70_STECR</name>
<proteinExistence type="predicted"/>
<comment type="catalytic activity">
    <reaction evidence="18">
        <text>L-seryl-[protein] + ATP = O-phospho-L-seryl-[protein] + ADP + H(+)</text>
        <dbReference type="Rhea" id="RHEA:17989"/>
        <dbReference type="Rhea" id="RHEA-COMP:9863"/>
        <dbReference type="Rhea" id="RHEA-COMP:11604"/>
        <dbReference type="ChEBI" id="CHEBI:15378"/>
        <dbReference type="ChEBI" id="CHEBI:29999"/>
        <dbReference type="ChEBI" id="CHEBI:30616"/>
        <dbReference type="ChEBI" id="CHEBI:83421"/>
        <dbReference type="ChEBI" id="CHEBI:456216"/>
        <dbReference type="EC" id="2.7.11.1"/>
    </reaction>
</comment>
<keyword evidence="12" id="KW-0999">Mitochondrion inner membrane</keyword>
<keyword evidence="12" id="KW-0472">Membrane</keyword>
<evidence type="ECO:0000256" key="15">
    <source>
        <dbReference type="ARBA" id="ARBA00022946"/>
    </source>
</evidence>
<protein>
    <recommendedName>
        <fullName evidence="5">non-specific serine/threonine protein kinase</fullName>
        <ecNumber evidence="5">2.7.11.1</ecNumber>
    </recommendedName>
</protein>
<keyword evidence="11" id="KW-1000">Mitochondrion outer membrane</keyword>
<dbReference type="GO" id="GO:0005524">
    <property type="term" value="F:ATP binding"/>
    <property type="evidence" value="ECO:0007669"/>
    <property type="project" value="UniProtKB-KW"/>
</dbReference>
<evidence type="ECO:0000256" key="1">
    <source>
        <dbReference type="ARBA" id="ARBA00001946"/>
    </source>
</evidence>
<dbReference type="PANTHER" id="PTHR22972">
    <property type="entry name" value="SERINE/THREONINE PROTEIN KINASE"/>
    <property type="match status" value="1"/>
</dbReference>
<feature type="domain" description="Protein kinase" evidence="19">
    <location>
        <begin position="140"/>
        <end position="473"/>
    </location>
</feature>
<comment type="cofactor">
    <cofactor evidence="1">
        <name>Mg(2+)</name>
        <dbReference type="ChEBI" id="CHEBI:18420"/>
    </cofactor>
</comment>
<keyword evidence="13" id="KW-0067">ATP-binding</keyword>
<evidence type="ECO:0000256" key="10">
    <source>
        <dbReference type="ARBA" id="ARBA00022777"/>
    </source>
</evidence>
<dbReference type="InterPro" id="IPR008271">
    <property type="entry name" value="Ser/Thr_kinase_AS"/>
</dbReference>
<organism evidence="20 21">
    <name type="scientific">Steinernema carpocapsae</name>
    <name type="common">Entomopathogenic nematode</name>
    <dbReference type="NCBI Taxonomy" id="34508"/>
    <lineage>
        <taxon>Eukaryota</taxon>
        <taxon>Metazoa</taxon>
        <taxon>Ecdysozoa</taxon>
        <taxon>Nematoda</taxon>
        <taxon>Chromadorea</taxon>
        <taxon>Rhabditida</taxon>
        <taxon>Tylenchina</taxon>
        <taxon>Panagrolaimomorpha</taxon>
        <taxon>Strongyloidoidea</taxon>
        <taxon>Steinernematidae</taxon>
        <taxon>Steinernema</taxon>
    </lineage>
</organism>
<dbReference type="EC" id="2.7.11.1" evidence="5"/>
<keyword evidence="9" id="KW-0547">Nucleotide-binding</keyword>
<reference evidence="20 21" key="1">
    <citation type="journal article" date="2015" name="Genome Biol.">
        <title>Comparative genomics of Steinernema reveals deeply conserved gene regulatory networks.</title>
        <authorList>
            <person name="Dillman A.R."/>
            <person name="Macchietto M."/>
            <person name="Porter C.F."/>
            <person name="Rogers A."/>
            <person name="Williams B."/>
            <person name="Antoshechkin I."/>
            <person name="Lee M.M."/>
            <person name="Goodwin Z."/>
            <person name="Lu X."/>
            <person name="Lewis E.E."/>
            <person name="Goodrich-Blair H."/>
            <person name="Stock S.P."/>
            <person name="Adams B.J."/>
            <person name="Sternberg P.W."/>
            <person name="Mortazavi A."/>
        </authorList>
    </citation>
    <scope>NUCLEOTIDE SEQUENCE [LARGE SCALE GENOMIC DNA]</scope>
    <source>
        <strain evidence="20 21">ALL</strain>
    </source>
</reference>
<gene>
    <name evidence="20" type="ORF">L596_002638</name>
</gene>
<dbReference type="GO" id="GO:0005743">
    <property type="term" value="C:mitochondrial inner membrane"/>
    <property type="evidence" value="ECO:0007669"/>
    <property type="project" value="UniProtKB-SubCell"/>
</dbReference>
<dbReference type="PANTHER" id="PTHR22972:SF7">
    <property type="entry name" value="SERINE_THREONINE-PROTEIN KINASE PINK1, MITOCHONDRIAL"/>
    <property type="match status" value="1"/>
</dbReference>
<dbReference type="PROSITE" id="PS50011">
    <property type="entry name" value="PROTEIN_KINASE_DOM"/>
    <property type="match status" value="1"/>
</dbReference>
<dbReference type="InterPro" id="IPR000719">
    <property type="entry name" value="Prot_kinase_dom"/>
</dbReference>
<evidence type="ECO:0000256" key="4">
    <source>
        <dbReference type="ARBA" id="ARBA00004572"/>
    </source>
</evidence>
<dbReference type="Proteomes" id="UP000298663">
    <property type="component" value="Unassembled WGS sequence"/>
</dbReference>
<accession>A0A4U8UQ70</accession>
<evidence type="ECO:0000313" key="21">
    <source>
        <dbReference type="Proteomes" id="UP000298663"/>
    </source>
</evidence>
<evidence type="ECO:0000256" key="3">
    <source>
        <dbReference type="ARBA" id="ARBA00004514"/>
    </source>
</evidence>
<comment type="catalytic activity">
    <reaction evidence="17">
        <text>L-threonyl-[protein] + ATP = O-phospho-L-threonyl-[protein] + ADP + H(+)</text>
        <dbReference type="Rhea" id="RHEA:46608"/>
        <dbReference type="Rhea" id="RHEA-COMP:11060"/>
        <dbReference type="Rhea" id="RHEA-COMP:11605"/>
        <dbReference type="ChEBI" id="CHEBI:15378"/>
        <dbReference type="ChEBI" id="CHEBI:30013"/>
        <dbReference type="ChEBI" id="CHEBI:30616"/>
        <dbReference type="ChEBI" id="CHEBI:61977"/>
        <dbReference type="ChEBI" id="CHEBI:456216"/>
        <dbReference type="EC" id="2.7.11.1"/>
    </reaction>
</comment>
<dbReference type="InterPro" id="IPR011009">
    <property type="entry name" value="Kinase-like_dom_sf"/>
</dbReference>
<keyword evidence="6" id="KW-0723">Serine/threonine-protein kinase</keyword>